<evidence type="ECO:0000256" key="3">
    <source>
        <dbReference type="ARBA" id="ARBA00022989"/>
    </source>
</evidence>
<organism evidence="9 10">
    <name type="scientific">Ancylobacter crimeensis</name>
    <dbReference type="NCBI Taxonomy" id="2579147"/>
    <lineage>
        <taxon>Bacteria</taxon>
        <taxon>Pseudomonadati</taxon>
        <taxon>Pseudomonadota</taxon>
        <taxon>Alphaproteobacteria</taxon>
        <taxon>Hyphomicrobiales</taxon>
        <taxon>Xanthobacteraceae</taxon>
        <taxon>Ancylobacter</taxon>
    </lineage>
</organism>
<evidence type="ECO:0000259" key="8">
    <source>
        <dbReference type="PROSITE" id="PS50076"/>
    </source>
</evidence>
<sequence length="236" mass="26203">MISLLAGALVLLGGVYLLKLISRSNPERLARLLRRIGGWLLLAVAALLIFRGHIEVAIPLGVFALSLIGWRAIKGPGALGGTRSAQDRRFSRMQTSLLDMKLDRVNARIEGRVLAGPFAGRALDSLARPELLQLYRDADVESRRLLEAYLDRRAPGWREDTQRDAGRRSADRPERGGSMTEEEAYQILGLQPAADVASITRAHRSLMKKLHPDQGGSNYLAARVNEAKDILMRRHR</sequence>
<evidence type="ECO:0000256" key="7">
    <source>
        <dbReference type="SAM" id="Phobius"/>
    </source>
</evidence>
<dbReference type="Proteomes" id="UP001203284">
    <property type="component" value="Unassembled WGS sequence"/>
</dbReference>
<reference evidence="9 10" key="1">
    <citation type="submission" date="2022-04" db="EMBL/GenBank/DDBJ databases">
        <authorList>
            <person name="Grouzdev D.S."/>
            <person name="Pantiukh K.S."/>
            <person name="Krutkina M.S."/>
        </authorList>
    </citation>
    <scope>NUCLEOTIDE SEQUENCE [LARGE SCALE GENOMIC DNA]</scope>
    <source>
        <strain evidence="9 10">6x-1</strain>
    </source>
</reference>
<evidence type="ECO:0000313" key="9">
    <source>
        <dbReference type="EMBL" id="MCK0197578.1"/>
    </source>
</evidence>
<dbReference type="InterPro" id="IPR001623">
    <property type="entry name" value="DnaJ_domain"/>
</dbReference>
<proteinExistence type="inferred from homology"/>
<dbReference type="SUPFAM" id="SSF46565">
    <property type="entry name" value="Chaperone J-domain"/>
    <property type="match status" value="1"/>
</dbReference>
<comment type="similarity">
    <text evidence="5">Belongs to the TIM14 family.</text>
</comment>
<feature type="region of interest" description="Disordered" evidence="6">
    <location>
        <begin position="159"/>
        <end position="181"/>
    </location>
</feature>
<feature type="domain" description="J" evidence="8">
    <location>
        <begin position="183"/>
        <end position="236"/>
    </location>
</feature>
<evidence type="ECO:0000313" key="10">
    <source>
        <dbReference type="Proteomes" id="UP001203284"/>
    </source>
</evidence>
<gene>
    <name evidence="9" type="ORF">MWN34_11710</name>
</gene>
<evidence type="ECO:0000256" key="1">
    <source>
        <dbReference type="ARBA" id="ARBA00004167"/>
    </source>
</evidence>
<dbReference type="PANTHER" id="PTHR12763:SF28">
    <property type="entry name" value="GEO10507P1-RELATED"/>
    <property type="match status" value="1"/>
</dbReference>
<feature type="transmembrane region" description="Helical" evidence="7">
    <location>
        <begin position="33"/>
        <end position="50"/>
    </location>
</feature>
<comment type="caution">
    <text evidence="9">The sequence shown here is derived from an EMBL/GenBank/DDBJ whole genome shotgun (WGS) entry which is preliminary data.</text>
</comment>
<keyword evidence="3 7" id="KW-1133">Transmembrane helix</keyword>
<keyword evidence="2 7" id="KW-0812">Transmembrane</keyword>
<evidence type="ECO:0000256" key="4">
    <source>
        <dbReference type="ARBA" id="ARBA00023136"/>
    </source>
</evidence>
<keyword evidence="4 7" id="KW-0472">Membrane</keyword>
<evidence type="ECO:0000256" key="6">
    <source>
        <dbReference type="SAM" id="MobiDB-lite"/>
    </source>
</evidence>
<dbReference type="EMBL" id="JALKCH010000007">
    <property type="protein sequence ID" value="MCK0197578.1"/>
    <property type="molecule type" value="Genomic_DNA"/>
</dbReference>
<dbReference type="PROSITE" id="PS50076">
    <property type="entry name" value="DNAJ_2"/>
    <property type="match status" value="1"/>
</dbReference>
<evidence type="ECO:0000256" key="5">
    <source>
        <dbReference type="ARBA" id="ARBA00038105"/>
    </source>
</evidence>
<dbReference type="SMART" id="SM00271">
    <property type="entry name" value="DnaJ"/>
    <property type="match status" value="1"/>
</dbReference>
<keyword evidence="10" id="KW-1185">Reference proteome</keyword>
<evidence type="ECO:0000256" key="2">
    <source>
        <dbReference type="ARBA" id="ARBA00022692"/>
    </source>
</evidence>
<dbReference type="PANTHER" id="PTHR12763">
    <property type="match status" value="1"/>
</dbReference>
<comment type="subcellular location">
    <subcellularLocation>
        <location evidence="1">Membrane</location>
        <topology evidence="1">Single-pass membrane protein</topology>
    </subcellularLocation>
</comment>
<dbReference type="Pfam" id="PF00226">
    <property type="entry name" value="DnaJ"/>
    <property type="match status" value="1"/>
</dbReference>
<accession>A0ABT0DC90</accession>
<dbReference type="InterPro" id="IPR036869">
    <property type="entry name" value="J_dom_sf"/>
</dbReference>
<dbReference type="RefSeq" id="WP_247029422.1">
    <property type="nucleotide sequence ID" value="NZ_JALKCH010000007.1"/>
</dbReference>
<dbReference type="Gene3D" id="1.10.287.110">
    <property type="entry name" value="DnaJ domain"/>
    <property type="match status" value="1"/>
</dbReference>
<feature type="compositionally biased region" description="Basic and acidic residues" evidence="6">
    <location>
        <begin position="159"/>
        <end position="175"/>
    </location>
</feature>
<protein>
    <submittedName>
        <fullName evidence="9">DnaJ domain-containing protein</fullName>
    </submittedName>
</protein>
<dbReference type="CDD" id="cd06257">
    <property type="entry name" value="DnaJ"/>
    <property type="match status" value="1"/>
</dbReference>
<name>A0ABT0DC90_9HYPH</name>